<comment type="caution">
    <text evidence="2">The sequence shown here is derived from an EMBL/GenBank/DDBJ whole genome shotgun (WGS) entry which is preliminary data.</text>
</comment>
<evidence type="ECO:0000313" key="3">
    <source>
        <dbReference type="Proteomes" id="UP001642540"/>
    </source>
</evidence>
<name>A0ABP1QKK3_9HEXA</name>
<keyword evidence="1" id="KW-1133">Transmembrane helix</keyword>
<dbReference type="EMBL" id="CAXLJM020000034">
    <property type="protein sequence ID" value="CAL8102867.1"/>
    <property type="molecule type" value="Genomic_DNA"/>
</dbReference>
<dbReference type="Proteomes" id="UP001642540">
    <property type="component" value="Unassembled WGS sequence"/>
</dbReference>
<keyword evidence="1" id="KW-0472">Membrane</keyword>
<feature type="transmembrane region" description="Helical" evidence="1">
    <location>
        <begin position="47"/>
        <end position="71"/>
    </location>
</feature>
<keyword evidence="3" id="KW-1185">Reference proteome</keyword>
<accession>A0ABP1QKK3</accession>
<sequence>MSTNYLIVENSYIKRLDFVQTIINSHSINLLTIHSFLFSVKLSNMKAAFVLALFALFAAASAVGIGIGGLYGGYGLGLGYGKLGLGGLSYTQRIQGYHHLGYGLGGYGLGYGLGGGIIG</sequence>
<protein>
    <submittedName>
        <fullName evidence="2">Uncharacterized protein</fullName>
    </submittedName>
</protein>
<evidence type="ECO:0000313" key="2">
    <source>
        <dbReference type="EMBL" id="CAL8102867.1"/>
    </source>
</evidence>
<organism evidence="2 3">
    <name type="scientific">Orchesella dallaii</name>
    <dbReference type="NCBI Taxonomy" id="48710"/>
    <lineage>
        <taxon>Eukaryota</taxon>
        <taxon>Metazoa</taxon>
        <taxon>Ecdysozoa</taxon>
        <taxon>Arthropoda</taxon>
        <taxon>Hexapoda</taxon>
        <taxon>Collembola</taxon>
        <taxon>Entomobryomorpha</taxon>
        <taxon>Entomobryoidea</taxon>
        <taxon>Orchesellidae</taxon>
        <taxon>Orchesellinae</taxon>
        <taxon>Orchesella</taxon>
    </lineage>
</organism>
<keyword evidence="1" id="KW-0812">Transmembrane</keyword>
<gene>
    <name evidence="2" type="ORF">ODALV1_LOCUS11276</name>
</gene>
<evidence type="ECO:0000256" key="1">
    <source>
        <dbReference type="SAM" id="Phobius"/>
    </source>
</evidence>
<proteinExistence type="predicted"/>
<reference evidence="2 3" key="1">
    <citation type="submission" date="2024-08" db="EMBL/GenBank/DDBJ databases">
        <authorList>
            <person name="Cucini C."/>
            <person name="Frati F."/>
        </authorList>
    </citation>
    <scope>NUCLEOTIDE SEQUENCE [LARGE SCALE GENOMIC DNA]</scope>
</reference>